<reference evidence="2 3" key="1">
    <citation type="submission" date="2017-02" db="EMBL/GenBank/DDBJ databases">
        <title>Complete genome sequences of Mycobacterium kansasii strains isolated from rhesus macaques.</title>
        <authorList>
            <person name="Panda A."/>
            <person name="Nagaraj S."/>
            <person name="Zhao X."/>
            <person name="Tettelin H."/>
            <person name="Detolla L.J."/>
        </authorList>
    </citation>
    <scope>NUCLEOTIDE SEQUENCE [LARGE SCALE GENOMIC DNA]</scope>
    <source>
        <strain evidence="2 3">11-3813</strain>
    </source>
</reference>
<comment type="caution">
    <text evidence="2">The sequence shown here is derived from an EMBL/GenBank/DDBJ whole genome shotgun (WGS) entry which is preliminary data.</text>
</comment>
<accession>A0A1V3WJA8</accession>
<dbReference type="AlphaFoldDB" id="A0A1V3WJA8"/>
<feature type="compositionally biased region" description="Pro residues" evidence="1">
    <location>
        <begin position="1"/>
        <end position="10"/>
    </location>
</feature>
<name>A0A1V3WJA8_MYCKA</name>
<evidence type="ECO:0000256" key="1">
    <source>
        <dbReference type="SAM" id="MobiDB-lite"/>
    </source>
</evidence>
<feature type="compositionally biased region" description="Polar residues" evidence="1">
    <location>
        <begin position="33"/>
        <end position="46"/>
    </location>
</feature>
<evidence type="ECO:0000313" key="3">
    <source>
        <dbReference type="Proteomes" id="UP000189229"/>
    </source>
</evidence>
<evidence type="ECO:0000313" key="2">
    <source>
        <dbReference type="EMBL" id="OOK66516.1"/>
    </source>
</evidence>
<sequence>MSTSRWPPPEVAALPTARRSKGSSEYEVGNHFTAPSTDKTPRQSGNCLPESP</sequence>
<dbReference type="EMBL" id="MVBM01000009">
    <property type="protein sequence ID" value="OOK66516.1"/>
    <property type="molecule type" value="Genomic_DNA"/>
</dbReference>
<organism evidence="2 3">
    <name type="scientific">Mycobacterium kansasii</name>
    <dbReference type="NCBI Taxonomy" id="1768"/>
    <lineage>
        <taxon>Bacteria</taxon>
        <taxon>Bacillati</taxon>
        <taxon>Actinomycetota</taxon>
        <taxon>Actinomycetes</taxon>
        <taxon>Mycobacteriales</taxon>
        <taxon>Mycobacteriaceae</taxon>
        <taxon>Mycobacterium</taxon>
    </lineage>
</organism>
<feature type="region of interest" description="Disordered" evidence="1">
    <location>
        <begin position="1"/>
        <end position="52"/>
    </location>
</feature>
<protein>
    <submittedName>
        <fullName evidence="2">Uncharacterized protein</fullName>
    </submittedName>
</protein>
<dbReference type="Proteomes" id="UP000189229">
    <property type="component" value="Unassembled WGS sequence"/>
</dbReference>
<gene>
    <name evidence="2" type="ORF">BZL30_8050</name>
</gene>
<proteinExistence type="predicted"/>